<protein>
    <submittedName>
        <fullName evidence="1">Uncharacterized protein</fullName>
    </submittedName>
</protein>
<dbReference type="EMBL" id="PDCK01000040">
    <property type="protein sequence ID" value="PRQ49259.1"/>
    <property type="molecule type" value="Genomic_DNA"/>
</dbReference>
<dbReference type="Proteomes" id="UP000238479">
    <property type="component" value="Chromosome 2"/>
</dbReference>
<dbReference type="Gramene" id="PRQ49259">
    <property type="protein sequence ID" value="PRQ49259"/>
    <property type="gene ID" value="RchiOBHm_Chr2g0119941"/>
</dbReference>
<name>A0A2P6RS53_ROSCH</name>
<accession>A0A2P6RS53</accession>
<evidence type="ECO:0000313" key="2">
    <source>
        <dbReference type="Proteomes" id="UP000238479"/>
    </source>
</evidence>
<dbReference type="AlphaFoldDB" id="A0A2P6RS53"/>
<keyword evidence="2" id="KW-1185">Reference proteome</keyword>
<reference evidence="1 2" key="1">
    <citation type="journal article" date="2018" name="Nat. Genet.">
        <title>The Rosa genome provides new insights in the design of modern roses.</title>
        <authorList>
            <person name="Bendahmane M."/>
        </authorList>
    </citation>
    <scope>NUCLEOTIDE SEQUENCE [LARGE SCALE GENOMIC DNA]</scope>
    <source>
        <strain evidence="2">cv. Old Blush</strain>
    </source>
</reference>
<gene>
    <name evidence="1" type="ORF">RchiOBHm_Chr2g0119941</name>
</gene>
<evidence type="ECO:0000313" key="1">
    <source>
        <dbReference type="EMBL" id="PRQ49259.1"/>
    </source>
</evidence>
<comment type="caution">
    <text evidence="1">The sequence shown here is derived from an EMBL/GenBank/DDBJ whole genome shotgun (WGS) entry which is preliminary data.</text>
</comment>
<proteinExistence type="predicted"/>
<sequence length="90" mass="10136">MTILSLIKLINPRYLSFTSRSLPSLIPLRFQIPLSLSPRNSLSEFSFKFASGHTPPVTVACSGAMVRQRVGLELLFDQLDYAHRQRSDIS</sequence>
<organism evidence="1 2">
    <name type="scientific">Rosa chinensis</name>
    <name type="common">China rose</name>
    <dbReference type="NCBI Taxonomy" id="74649"/>
    <lineage>
        <taxon>Eukaryota</taxon>
        <taxon>Viridiplantae</taxon>
        <taxon>Streptophyta</taxon>
        <taxon>Embryophyta</taxon>
        <taxon>Tracheophyta</taxon>
        <taxon>Spermatophyta</taxon>
        <taxon>Magnoliopsida</taxon>
        <taxon>eudicotyledons</taxon>
        <taxon>Gunneridae</taxon>
        <taxon>Pentapetalae</taxon>
        <taxon>rosids</taxon>
        <taxon>fabids</taxon>
        <taxon>Rosales</taxon>
        <taxon>Rosaceae</taxon>
        <taxon>Rosoideae</taxon>
        <taxon>Rosoideae incertae sedis</taxon>
        <taxon>Rosa</taxon>
    </lineage>
</organism>